<keyword evidence="4" id="KW-0812">Transmembrane</keyword>
<reference evidence="6 7" key="1">
    <citation type="submission" date="2014-04" db="EMBL/GenBank/DDBJ databases">
        <title>Genome evolution of avian class.</title>
        <authorList>
            <person name="Zhang G."/>
            <person name="Li C."/>
        </authorList>
    </citation>
    <scope>NUCLEOTIDE SEQUENCE [LARGE SCALE GENOMIC DNA]</scope>
    <source>
        <strain evidence="6">BGI_N330</strain>
    </source>
</reference>
<evidence type="ECO:0000256" key="2">
    <source>
        <dbReference type="ARBA" id="ARBA00023180"/>
    </source>
</evidence>
<dbReference type="PANTHER" id="PTHR19971">
    <property type="entry name" value="SIGNAL-REGULATORY PROTEIN BETA"/>
    <property type="match status" value="1"/>
</dbReference>
<protein>
    <submittedName>
        <fullName evidence="6">Tyrosine-protein phosphatase non-receptor type substrate 1</fullName>
    </submittedName>
</protein>
<feature type="transmembrane region" description="Helical" evidence="4">
    <location>
        <begin position="63"/>
        <end position="84"/>
    </location>
</feature>
<evidence type="ECO:0000259" key="5">
    <source>
        <dbReference type="Pfam" id="PF07686"/>
    </source>
</evidence>
<dbReference type="Proteomes" id="UP000053001">
    <property type="component" value="Unassembled WGS sequence"/>
</dbReference>
<name>A0A091QV29_LEPDC</name>
<dbReference type="InterPro" id="IPR013783">
    <property type="entry name" value="Ig-like_fold"/>
</dbReference>
<feature type="non-terminal residue" evidence="6">
    <location>
        <position position="1"/>
    </location>
</feature>
<feature type="domain" description="Immunoglobulin V-set" evidence="5">
    <location>
        <begin position="7"/>
        <end position="52"/>
    </location>
</feature>
<keyword evidence="1" id="KW-1015">Disulfide bond</keyword>
<dbReference type="Gene3D" id="2.60.40.10">
    <property type="entry name" value="Immunoglobulins"/>
    <property type="match status" value="1"/>
</dbReference>
<keyword evidence="7" id="KW-1185">Reference proteome</keyword>
<sequence length="188" mass="20377">RVTRAASGSDTDFTIHIRDAQPEDAGTYYCVKFRRLLVGGDEVFRHGGGTEVSLHETSLVPSVVAAAVVLCLLLLGLFLALYLYRRKRRGEAHVPRSPAEIWEGNRGVLCWVGWGGHPASFSSNGSSFPRSSEVLDAETSHLPSKVRASCGKEDHDIHYADLQTAAPWRGRSSGAAPSEYASVRVAAK</sequence>
<evidence type="ECO:0000256" key="3">
    <source>
        <dbReference type="SAM" id="MobiDB-lite"/>
    </source>
</evidence>
<dbReference type="InterPro" id="IPR051755">
    <property type="entry name" value="Ig-like_CS_Receptor"/>
</dbReference>
<keyword evidence="4" id="KW-1133">Transmembrane helix</keyword>
<evidence type="ECO:0000256" key="1">
    <source>
        <dbReference type="ARBA" id="ARBA00023157"/>
    </source>
</evidence>
<evidence type="ECO:0000256" key="4">
    <source>
        <dbReference type="SAM" id="Phobius"/>
    </source>
</evidence>
<dbReference type="InterPro" id="IPR036179">
    <property type="entry name" value="Ig-like_dom_sf"/>
</dbReference>
<evidence type="ECO:0000313" key="7">
    <source>
        <dbReference type="Proteomes" id="UP000053001"/>
    </source>
</evidence>
<gene>
    <name evidence="6" type="ORF">N330_08338</name>
</gene>
<dbReference type="EMBL" id="KK682611">
    <property type="protein sequence ID" value="KFQ13249.1"/>
    <property type="molecule type" value="Genomic_DNA"/>
</dbReference>
<dbReference type="SUPFAM" id="SSF48726">
    <property type="entry name" value="Immunoglobulin"/>
    <property type="match status" value="1"/>
</dbReference>
<keyword evidence="6" id="KW-0675">Receptor</keyword>
<feature type="region of interest" description="Disordered" evidence="3">
    <location>
        <begin position="168"/>
        <end position="188"/>
    </location>
</feature>
<dbReference type="InterPro" id="IPR013106">
    <property type="entry name" value="Ig_V-set"/>
</dbReference>
<dbReference type="AlphaFoldDB" id="A0A091QV29"/>
<dbReference type="Pfam" id="PF07686">
    <property type="entry name" value="V-set"/>
    <property type="match status" value="1"/>
</dbReference>
<keyword evidence="4" id="KW-0472">Membrane</keyword>
<feature type="non-terminal residue" evidence="6">
    <location>
        <position position="188"/>
    </location>
</feature>
<organism evidence="6 7">
    <name type="scientific">Leptosomus discolor</name>
    <name type="common">Madagascar cuckoo roller</name>
    <name type="synonym">Cuculus discolor</name>
    <dbReference type="NCBI Taxonomy" id="188344"/>
    <lineage>
        <taxon>Eukaryota</taxon>
        <taxon>Metazoa</taxon>
        <taxon>Chordata</taxon>
        <taxon>Craniata</taxon>
        <taxon>Vertebrata</taxon>
        <taxon>Euteleostomi</taxon>
        <taxon>Archelosauria</taxon>
        <taxon>Archosauria</taxon>
        <taxon>Dinosauria</taxon>
        <taxon>Saurischia</taxon>
        <taxon>Theropoda</taxon>
        <taxon>Coelurosauria</taxon>
        <taxon>Aves</taxon>
        <taxon>Neognathae</taxon>
        <taxon>Neoaves</taxon>
        <taxon>Telluraves</taxon>
        <taxon>Coraciimorphae</taxon>
        <taxon>Coraciiformes</taxon>
        <taxon>Leptosomidae</taxon>
        <taxon>Leptosomus</taxon>
    </lineage>
</organism>
<keyword evidence="2" id="KW-0325">Glycoprotein</keyword>
<proteinExistence type="predicted"/>
<accession>A0A091QV29</accession>
<evidence type="ECO:0000313" key="6">
    <source>
        <dbReference type="EMBL" id="KFQ13249.1"/>
    </source>
</evidence>